<reference evidence="11 12" key="1">
    <citation type="submission" date="2024-06" db="EMBL/GenBank/DDBJ databases">
        <title>Pontibacter populi HYL7-15.</title>
        <authorList>
            <person name="Kim M.K."/>
        </authorList>
    </citation>
    <scope>NUCLEOTIDE SEQUENCE [LARGE SCALE GENOMIC DNA]</scope>
    <source>
        <strain evidence="11 12">HYL7-15</strain>
    </source>
</reference>
<gene>
    <name evidence="11" type="ORF">ABS362_16615</name>
</gene>
<dbReference type="PANTHER" id="PTHR33841:SF5">
    <property type="entry name" value="DNA METHYLASE (MODIFICATION METHYLASE) (METHYLTRANSFERASE)-RELATED"/>
    <property type="match status" value="1"/>
</dbReference>
<evidence type="ECO:0000256" key="5">
    <source>
        <dbReference type="ARBA" id="ARBA00022691"/>
    </source>
</evidence>
<evidence type="ECO:0000313" key="11">
    <source>
        <dbReference type="EMBL" id="MER2999176.1"/>
    </source>
</evidence>
<evidence type="ECO:0000259" key="10">
    <source>
        <dbReference type="Pfam" id="PF12950"/>
    </source>
</evidence>
<accession>A0ABV1RXP1</accession>
<evidence type="ECO:0000256" key="3">
    <source>
        <dbReference type="ARBA" id="ARBA00022603"/>
    </source>
</evidence>
<dbReference type="InterPro" id="IPR029063">
    <property type="entry name" value="SAM-dependent_MTases_sf"/>
</dbReference>
<sequence>MLKTGGKFSYIIPNKWMRAGYGQALRQWLQSYSLMELLDFGDLPVFEEATTYPLIVSVTKQQPELNYRFKAVTINTLQFEKSLTNYVAENAFDVQADLLPASGWTLSNSIAQQLLEKLKNTGTPLGEYVDGKIYRGVLTGLNEAFVIDEATAERLIDEDERSARVIKRFIAGRDVKRYQKPKVDKYLILFPAGFTYERMEDSELEPWEWIKENYTSLANFLAPHEEKAKKRADKGNFWWELRACAYYHEFQKNKILFQEIATFQAFTWDEVGAYSNNKTFIIPNADLYLLGLLNSKVTWYFINQIASKLQGGALAMQTPYTFQIPIVSGDEETKATITSLVEQILTIKQADAAANTSRLEAEIDVLVYRLYNLTYDEVLLVDPAFALTEAAYNQPEVSYN</sequence>
<keyword evidence="6" id="KW-0680">Restriction system</keyword>
<evidence type="ECO:0000256" key="2">
    <source>
        <dbReference type="ARBA" id="ARBA00011900"/>
    </source>
</evidence>
<keyword evidence="12" id="KW-1185">Reference proteome</keyword>
<dbReference type="Pfam" id="PF12950">
    <property type="entry name" value="TaqI_C"/>
    <property type="match status" value="1"/>
</dbReference>
<evidence type="ECO:0000256" key="7">
    <source>
        <dbReference type="ARBA" id="ARBA00023125"/>
    </source>
</evidence>
<dbReference type="Gene3D" id="3.40.50.150">
    <property type="entry name" value="Vaccinia Virus protein VP39"/>
    <property type="match status" value="1"/>
</dbReference>
<comment type="catalytic activity">
    <reaction evidence="8">
        <text>a 2'-deoxyadenosine in DNA + S-adenosyl-L-methionine = an N(6)-methyl-2'-deoxyadenosine in DNA + S-adenosyl-L-homocysteine + H(+)</text>
        <dbReference type="Rhea" id="RHEA:15197"/>
        <dbReference type="Rhea" id="RHEA-COMP:12418"/>
        <dbReference type="Rhea" id="RHEA-COMP:12419"/>
        <dbReference type="ChEBI" id="CHEBI:15378"/>
        <dbReference type="ChEBI" id="CHEBI:57856"/>
        <dbReference type="ChEBI" id="CHEBI:59789"/>
        <dbReference type="ChEBI" id="CHEBI:90615"/>
        <dbReference type="ChEBI" id="CHEBI:90616"/>
        <dbReference type="EC" id="2.1.1.72"/>
    </reaction>
</comment>
<dbReference type="InterPro" id="IPR025931">
    <property type="entry name" value="TaqI_C"/>
</dbReference>
<keyword evidence="7" id="KW-0238">DNA-binding</keyword>
<comment type="caution">
    <text evidence="11">The sequence shown here is derived from an EMBL/GenBank/DDBJ whole genome shotgun (WGS) entry which is preliminary data.</text>
</comment>
<dbReference type="PANTHER" id="PTHR33841">
    <property type="entry name" value="DNA METHYLTRANSFERASE YEEA-RELATED"/>
    <property type="match status" value="1"/>
</dbReference>
<dbReference type="Proteomes" id="UP001476807">
    <property type="component" value="Unassembled WGS sequence"/>
</dbReference>
<dbReference type="EC" id="2.1.1.72" evidence="2"/>
<evidence type="ECO:0000256" key="4">
    <source>
        <dbReference type="ARBA" id="ARBA00022679"/>
    </source>
</evidence>
<dbReference type="InterPro" id="IPR011639">
    <property type="entry name" value="MethylTrfase_TaqI-like_dom"/>
</dbReference>
<dbReference type="Pfam" id="PF07669">
    <property type="entry name" value="Eco57I"/>
    <property type="match status" value="1"/>
</dbReference>
<evidence type="ECO:0000256" key="6">
    <source>
        <dbReference type="ARBA" id="ARBA00022747"/>
    </source>
</evidence>
<keyword evidence="4" id="KW-0808">Transferase</keyword>
<evidence type="ECO:0000313" key="12">
    <source>
        <dbReference type="Proteomes" id="UP001476807"/>
    </source>
</evidence>
<dbReference type="EMBL" id="JBEOKT010000019">
    <property type="protein sequence ID" value="MER2999176.1"/>
    <property type="molecule type" value="Genomic_DNA"/>
</dbReference>
<feature type="domain" description="TaqI-like C-terminal specificity" evidence="10">
    <location>
        <begin position="169"/>
        <end position="326"/>
    </location>
</feature>
<dbReference type="SUPFAM" id="SSF53335">
    <property type="entry name" value="S-adenosyl-L-methionine-dependent methyltransferases"/>
    <property type="match status" value="1"/>
</dbReference>
<organism evidence="11 12">
    <name type="scientific">Pontibacter populi</name>
    <dbReference type="NCBI Taxonomy" id="890055"/>
    <lineage>
        <taxon>Bacteria</taxon>
        <taxon>Pseudomonadati</taxon>
        <taxon>Bacteroidota</taxon>
        <taxon>Cytophagia</taxon>
        <taxon>Cytophagales</taxon>
        <taxon>Hymenobacteraceae</taxon>
        <taxon>Pontibacter</taxon>
    </lineage>
</organism>
<keyword evidence="5" id="KW-0949">S-adenosyl-L-methionine</keyword>
<evidence type="ECO:0000256" key="8">
    <source>
        <dbReference type="ARBA" id="ARBA00047942"/>
    </source>
</evidence>
<protein>
    <recommendedName>
        <fullName evidence="2">site-specific DNA-methyltransferase (adenine-specific)</fullName>
        <ecNumber evidence="2">2.1.1.72</ecNumber>
    </recommendedName>
</protein>
<dbReference type="InterPro" id="IPR050953">
    <property type="entry name" value="N4_N6_ade-DNA_methylase"/>
</dbReference>
<keyword evidence="3" id="KW-0489">Methyltransferase</keyword>
<evidence type="ECO:0000256" key="1">
    <source>
        <dbReference type="ARBA" id="ARBA00006594"/>
    </source>
</evidence>
<feature type="domain" description="Type II methyltransferase M.TaqI-like" evidence="9">
    <location>
        <begin position="1"/>
        <end position="46"/>
    </location>
</feature>
<name>A0ABV1RXP1_9BACT</name>
<proteinExistence type="inferred from homology"/>
<comment type="similarity">
    <text evidence="1">Belongs to the N(4)/N(6)-methyltransferase family.</text>
</comment>
<evidence type="ECO:0000259" key="9">
    <source>
        <dbReference type="Pfam" id="PF07669"/>
    </source>
</evidence>